<dbReference type="Proteomes" id="UP000235672">
    <property type="component" value="Unassembled WGS sequence"/>
</dbReference>
<dbReference type="EMBL" id="KZ613485">
    <property type="protein sequence ID" value="PMD20250.1"/>
    <property type="molecule type" value="Genomic_DNA"/>
</dbReference>
<dbReference type="STRING" id="1745343.A0A2J6Q1U0"/>
<protein>
    <recommendedName>
        <fullName evidence="3">Amidohydrolase-related domain-containing protein</fullName>
    </recommendedName>
</protein>
<evidence type="ECO:0000313" key="2">
    <source>
        <dbReference type="Proteomes" id="UP000235672"/>
    </source>
</evidence>
<evidence type="ECO:0000313" key="1">
    <source>
        <dbReference type="EMBL" id="PMD20250.1"/>
    </source>
</evidence>
<accession>A0A2J6Q1U0</accession>
<dbReference type="SUPFAM" id="SSF51556">
    <property type="entry name" value="Metallo-dependent hydrolases"/>
    <property type="match status" value="1"/>
</dbReference>
<name>A0A2J6Q1U0_9HELO</name>
<evidence type="ECO:0008006" key="3">
    <source>
        <dbReference type="Google" id="ProtNLM"/>
    </source>
</evidence>
<dbReference type="AlphaFoldDB" id="A0A2J6Q1U0"/>
<gene>
    <name evidence="1" type="ORF">NA56DRAFT_175635</name>
</gene>
<organism evidence="1 2">
    <name type="scientific">Hyaloscypha hepaticicola</name>
    <dbReference type="NCBI Taxonomy" id="2082293"/>
    <lineage>
        <taxon>Eukaryota</taxon>
        <taxon>Fungi</taxon>
        <taxon>Dikarya</taxon>
        <taxon>Ascomycota</taxon>
        <taxon>Pezizomycotina</taxon>
        <taxon>Leotiomycetes</taxon>
        <taxon>Helotiales</taxon>
        <taxon>Hyaloscyphaceae</taxon>
        <taxon>Hyaloscypha</taxon>
    </lineage>
</organism>
<sequence>MIFASKLMLEVVKGIYDDEAAIVLSTSGWCWQAETGLHVLSLYPSDFFERYPELTIIICHTGELLPFPIEWDILASRMRAREGGLCEVWRSNIRITTSGGNVCVGTTFLFVANDHNRPRYL</sequence>
<keyword evidence="2" id="KW-1185">Reference proteome</keyword>
<dbReference type="Gene3D" id="3.20.20.140">
    <property type="entry name" value="Metal-dependent hydrolases"/>
    <property type="match status" value="1"/>
</dbReference>
<reference evidence="1 2" key="1">
    <citation type="submission" date="2016-05" db="EMBL/GenBank/DDBJ databases">
        <title>A degradative enzymes factory behind the ericoid mycorrhizal symbiosis.</title>
        <authorList>
            <consortium name="DOE Joint Genome Institute"/>
            <person name="Martino E."/>
            <person name="Morin E."/>
            <person name="Grelet G."/>
            <person name="Kuo A."/>
            <person name="Kohler A."/>
            <person name="Daghino S."/>
            <person name="Barry K."/>
            <person name="Choi C."/>
            <person name="Cichocki N."/>
            <person name="Clum A."/>
            <person name="Copeland A."/>
            <person name="Hainaut M."/>
            <person name="Haridas S."/>
            <person name="Labutti K."/>
            <person name="Lindquist E."/>
            <person name="Lipzen A."/>
            <person name="Khouja H.-R."/>
            <person name="Murat C."/>
            <person name="Ohm R."/>
            <person name="Olson A."/>
            <person name="Spatafora J."/>
            <person name="Veneault-Fourrey C."/>
            <person name="Henrissat B."/>
            <person name="Grigoriev I."/>
            <person name="Martin F."/>
            <person name="Perotto S."/>
        </authorList>
    </citation>
    <scope>NUCLEOTIDE SEQUENCE [LARGE SCALE GENOMIC DNA]</scope>
    <source>
        <strain evidence="1 2">UAMH 7357</strain>
    </source>
</reference>
<dbReference type="InterPro" id="IPR032466">
    <property type="entry name" value="Metal_Hydrolase"/>
</dbReference>
<proteinExistence type="predicted"/>